<comment type="caution">
    <text evidence="3">The sequence shown here is derived from an EMBL/GenBank/DDBJ whole genome shotgun (WGS) entry which is preliminary data.</text>
</comment>
<organism evidence="3 4">
    <name type="scientific">Chitinophaga silvatica</name>
    <dbReference type="NCBI Taxonomy" id="2282649"/>
    <lineage>
        <taxon>Bacteria</taxon>
        <taxon>Pseudomonadati</taxon>
        <taxon>Bacteroidota</taxon>
        <taxon>Chitinophagia</taxon>
        <taxon>Chitinophagales</taxon>
        <taxon>Chitinophagaceae</taxon>
        <taxon>Chitinophaga</taxon>
    </lineage>
</organism>
<keyword evidence="4" id="KW-1185">Reference proteome</keyword>
<dbReference type="InterPro" id="IPR013538">
    <property type="entry name" value="ASHA1/2-like_C"/>
</dbReference>
<accession>A0A3E1YGN4</accession>
<dbReference type="InterPro" id="IPR023393">
    <property type="entry name" value="START-like_dom_sf"/>
</dbReference>
<evidence type="ECO:0000313" key="3">
    <source>
        <dbReference type="EMBL" id="RFS26585.1"/>
    </source>
</evidence>
<evidence type="ECO:0000259" key="2">
    <source>
        <dbReference type="Pfam" id="PF08327"/>
    </source>
</evidence>
<protein>
    <submittedName>
        <fullName evidence="3">ATPase</fullName>
    </submittedName>
</protein>
<dbReference type="EMBL" id="QPMM01000001">
    <property type="protein sequence ID" value="RFS26585.1"/>
    <property type="molecule type" value="Genomic_DNA"/>
</dbReference>
<evidence type="ECO:0000313" key="4">
    <source>
        <dbReference type="Proteomes" id="UP000260644"/>
    </source>
</evidence>
<dbReference type="RefSeq" id="WP_116973776.1">
    <property type="nucleotide sequence ID" value="NZ_QPMM01000001.1"/>
</dbReference>
<gene>
    <name evidence="3" type="ORF">DVR12_02015</name>
</gene>
<dbReference type="Gene3D" id="3.30.530.20">
    <property type="match status" value="1"/>
</dbReference>
<sequence length="155" mass="18210">MELKTKVNAEDGKQELLITREFELPVELLFKAYEDPEIVEQWMNTKVLKLENKKYGAWIFETSDPKGTFTFQMSGVFHEFIPNKKITRTFQMDNSPWDAQIEYMEFESLTADTSKLTMHIVYRSVDDRDGMLKRGMGKGMSMAHDRLQEIVEKLK</sequence>
<dbReference type="OrthoDB" id="118413at2"/>
<dbReference type="Proteomes" id="UP000260644">
    <property type="component" value="Unassembled WGS sequence"/>
</dbReference>
<dbReference type="SUPFAM" id="SSF55961">
    <property type="entry name" value="Bet v1-like"/>
    <property type="match status" value="1"/>
</dbReference>
<reference evidence="3 4" key="1">
    <citation type="submission" date="2018-07" db="EMBL/GenBank/DDBJ databases">
        <title>Chitinophaga K2CV101002-2 sp. nov., isolated from a monsoon evergreen broad-leaved forest soil.</title>
        <authorList>
            <person name="Lv Y."/>
        </authorList>
    </citation>
    <scope>NUCLEOTIDE SEQUENCE [LARGE SCALE GENOMIC DNA]</scope>
    <source>
        <strain evidence="3 4">GDMCC 1.1288</strain>
    </source>
</reference>
<evidence type="ECO:0000256" key="1">
    <source>
        <dbReference type="ARBA" id="ARBA00006817"/>
    </source>
</evidence>
<comment type="similarity">
    <text evidence="1">Belongs to the AHA1 family.</text>
</comment>
<dbReference type="AlphaFoldDB" id="A0A3E1YGN4"/>
<dbReference type="Pfam" id="PF08327">
    <property type="entry name" value="AHSA1"/>
    <property type="match status" value="1"/>
</dbReference>
<name>A0A3E1YGN4_9BACT</name>
<feature type="domain" description="Activator of Hsp90 ATPase homologue 1/2-like C-terminal" evidence="2">
    <location>
        <begin position="24"/>
        <end position="152"/>
    </location>
</feature>
<proteinExistence type="inferred from homology"/>